<sequence>MCILLDKSNDECLDELTNVQNVELPKKFRTKVVDILKNTIGDNIAIWDNLAEQSCFSADKTSCSSDNCEKCTQVLLKADIKDTLLAINKSFAVVTHLPNKEDGTPTYILGQSPDEAVKNLNVLFAEHHIGYEFIAGYLLKTDAQYVFIKPAIKILDDYDFHDALIEMIRAHEYYRNGEYQKSITELLKVLDSTMKSICICKNWIVNSNTSARLINIICNNKLIPGYLQVQYTSLNNILKMDFSTMKTKAKRQINQSVGIPEYFTAYALQLTAANVIFLVKAFEDSESHPKA</sequence>
<name>A0A4R3K5N8_9FIRM</name>
<evidence type="ECO:0000313" key="3">
    <source>
        <dbReference type="Proteomes" id="UP000295188"/>
    </source>
</evidence>
<protein>
    <recommendedName>
        <fullName evidence="1">DUF7014 domain-containing protein</fullName>
    </recommendedName>
</protein>
<gene>
    <name evidence="2" type="ORF">EDC37_11111</name>
</gene>
<dbReference type="Proteomes" id="UP000295188">
    <property type="component" value="Unassembled WGS sequence"/>
</dbReference>
<proteinExistence type="predicted"/>
<keyword evidence="3" id="KW-1185">Reference proteome</keyword>
<dbReference type="RefSeq" id="WP_132550129.1">
    <property type="nucleotide sequence ID" value="NZ_SMAA01000011.1"/>
</dbReference>
<evidence type="ECO:0000259" key="1">
    <source>
        <dbReference type="Pfam" id="PF22809"/>
    </source>
</evidence>
<dbReference type="AlphaFoldDB" id="A0A4R3K5N8"/>
<accession>A0A4R3K5N8</accession>
<organism evidence="2 3">
    <name type="scientific">Pectinatus cerevisiiphilus</name>
    <dbReference type="NCBI Taxonomy" id="86956"/>
    <lineage>
        <taxon>Bacteria</taxon>
        <taxon>Bacillati</taxon>
        <taxon>Bacillota</taxon>
        <taxon>Negativicutes</taxon>
        <taxon>Selenomonadales</taxon>
        <taxon>Selenomonadaceae</taxon>
        <taxon>Pectinatus</taxon>
    </lineage>
</organism>
<dbReference type="Pfam" id="PF22809">
    <property type="entry name" value="DUF7014"/>
    <property type="match status" value="1"/>
</dbReference>
<feature type="domain" description="DUF7014" evidence="1">
    <location>
        <begin position="156"/>
        <end position="283"/>
    </location>
</feature>
<dbReference type="OrthoDB" id="8113776at2"/>
<evidence type="ECO:0000313" key="2">
    <source>
        <dbReference type="EMBL" id="TCS78154.1"/>
    </source>
</evidence>
<comment type="caution">
    <text evidence="2">The sequence shown here is derived from an EMBL/GenBank/DDBJ whole genome shotgun (WGS) entry which is preliminary data.</text>
</comment>
<dbReference type="NCBIfam" id="NF046078">
    <property type="entry name" value="STM4504_CBY0614"/>
    <property type="match status" value="1"/>
</dbReference>
<dbReference type="EMBL" id="SMAA01000011">
    <property type="protein sequence ID" value="TCS78154.1"/>
    <property type="molecule type" value="Genomic_DNA"/>
</dbReference>
<dbReference type="InterPro" id="IPR054280">
    <property type="entry name" value="DUF7014"/>
</dbReference>
<reference evidence="2 3" key="1">
    <citation type="submission" date="2019-03" db="EMBL/GenBank/DDBJ databases">
        <title>Genomic Encyclopedia of Type Strains, Phase IV (KMG-IV): sequencing the most valuable type-strain genomes for metagenomic binning, comparative biology and taxonomic classification.</title>
        <authorList>
            <person name="Goeker M."/>
        </authorList>
    </citation>
    <scope>NUCLEOTIDE SEQUENCE [LARGE SCALE GENOMIC DNA]</scope>
    <source>
        <strain evidence="2 3">DSM 20467</strain>
    </source>
</reference>